<comment type="caution">
    <text evidence="5">The sequence shown here is derived from an EMBL/GenBank/DDBJ whole genome shotgun (WGS) entry which is preliminary data.</text>
</comment>
<dbReference type="EMBL" id="BMLK01000044">
    <property type="protein sequence ID" value="GGN62222.1"/>
    <property type="molecule type" value="Genomic_DNA"/>
</dbReference>
<protein>
    <recommendedName>
        <fullName evidence="4">HTH gntR-type domain-containing protein</fullName>
    </recommendedName>
</protein>
<reference evidence="6" key="1">
    <citation type="journal article" date="2019" name="Int. J. Syst. Evol. Microbiol.">
        <title>The Global Catalogue of Microorganisms (GCM) 10K type strain sequencing project: providing services to taxonomists for standard genome sequencing and annotation.</title>
        <authorList>
            <consortium name="The Broad Institute Genomics Platform"/>
            <consortium name="The Broad Institute Genome Sequencing Center for Infectious Disease"/>
            <person name="Wu L."/>
            <person name="Ma J."/>
        </authorList>
    </citation>
    <scope>NUCLEOTIDE SEQUENCE [LARGE SCALE GENOMIC DNA]</scope>
    <source>
        <strain evidence="6">CGMCC 1.6784</strain>
    </source>
</reference>
<evidence type="ECO:0000259" key="4">
    <source>
        <dbReference type="PROSITE" id="PS50949"/>
    </source>
</evidence>
<dbReference type="Pfam" id="PF00392">
    <property type="entry name" value="GntR"/>
    <property type="match status" value="1"/>
</dbReference>
<dbReference type="Gene3D" id="1.10.10.10">
    <property type="entry name" value="Winged helix-like DNA-binding domain superfamily/Winged helix DNA-binding domain"/>
    <property type="match status" value="1"/>
</dbReference>
<proteinExistence type="predicted"/>
<dbReference type="PANTHER" id="PTHR43537:SF5">
    <property type="entry name" value="UXU OPERON TRANSCRIPTIONAL REGULATOR"/>
    <property type="match status" value="1"/>
</dbReference>
<keyword evidence="1" id="KW-0805">Transcription regulation</keyword>
<keyword evidence="2" id="KW-0238">DNA-binding</keyword>
<keyword evidence="6" id="KW-1185">Reference proteome</keyword>
<gene>
    <name evidence="5" type="ORF">GCM10011349_45700</name>
</gene>
<dbReference type="PROSITE" id="PS50949">
    <property type="entry name" value="HTH_GNTR"/>
    <property type="match status" value="1"/>
</dbReference>
<organism evidence="5 6">
    <name type="scientific">Novosphingobium indicum</name>
    <dbReference type="NCBI Taxonomy" id="462949"/>
    <lineage>
        <taxon>Bacteria</taxon>
        <taxon>Pseudomonadati</taxon>
        <taxon>Pseudomonadota</taxon>
        <taxon>Alphaproteobacteria</taxon>
        <taxon>Sphingomonadales</taxon>
        <taxon>Sphingomonadaceae</taxon>
        <taxon>Novosphingobium</taxon>
    </lineage>
</organism>
<name>A0ABQ2K295_9SPHN</name>
<evidence type="ECO:0000256" key="3">
    <source>
        <dbReference type="ARBA" id="ARBA00023163"/>
    </source>
</evidence>
<dbReference type="InterPro" id="IPR036390">
    <property type="entry name" value="WH_DNA-bd_sf"/>
</dbReference>
<dbReference type="RefSeq" id="WP_188823675.1">
    <property type="nucleotide sequence ID" value="NZ_BMLK01000044.1"/>
</dbReference>
<dbReference type="InterPro" id="IPR000524">
    <property type="entry name" value="Tscrpt_reg_HTH_GntR"/>
</dbReference>
<evidence type="ECO:0000256" key="1">
    <source>
        <dbReference type="ARBA" id="ARBA00023015"/>
    </source>
</evidence>
<dbReference type="PANTHER" id="PTHR43537">
    <property type="entry name" value="TRANSCRIPTIONAL REGULATOR, GNTR FAMILY"/>
    <property type="match status" value="1"/>
</dbReference>
<feature type="domain" description="HTH gntR-type" evidence="4">
    <location>
        <begin position="7"/>
        <end position="76"/>
    </location>
</feature>
<evidence type="ECO:0000313" key="5">
    <source>
        <dbReference type="EMBL" id="GGN62222.1"/>
    </source>
</evidence>
<evidence type="ECO:0000256" key="2">
    <source>
        <dbReference type="ARBA" id="ARBA00023125"/>
    </source>
</evidence>
<dbReference type="InterPro" id="IPR036388">
    <property type="entry name" value="WH-like_DNA-bd_sf"/>
</dbReference>
<keyword evidence="3" id="KW-0804">Transcription</keyword>
<dbReference type="PRINTS" id="PR00035">
    <property type="entry name" value="HTHGNTR"/>
</dbReference>
<dbReference type="SUPFAM" id="SSF46785">
    <property type="entry name" value="Winged helix' DNA-binding domain"/>
    <property type="match status" value="1"/>
</dbReference>
<sequence length="251" mass="28110">MNAITRSRTPLEVAAERLRVIILDISEGTLIGSEEELIGLLGCSRSTVRQVARLLEREGLLKVRRGINGGYFSARPNAETIEATVSAYLETLHMKPSDVTVLASALWVEAMRMAVRCDPVQVAAVVKHLQRKVGALKDEATFDDVRKLERETQEAIFKLADSTYIKLIFDINSAFSRRRFADPTLDDESPEHREFVCQWRDAKSLELDALRLGDCDLVLTAARFSRKIWHSGLKRRFRILAEDAASGPGNG</sequence>
<accession>A0ABQ2K295</accession>
<evidence type="ECO:0000313" key="6">
    <source>
        <dbReference type="Proteomes" id="UP000605099"/>
    </source>
</evidence>
<dbReference type="Proteomes" id="UP000605099">
    <property type="component" value="Unassembled WGS sequence"/>
</dbReference>